<evidence type="ECO:0000313" key="8">
    <source>
        <dbReference type="Proteomes" id="UP001596447"/>
    </source>
</evidence>
<reference evidence="7 8" key="1">
    <citation type="journal article" date="2019" name="Int. J. Syst. Evol. Microbiol.">
        <title>The Global Catalogue of Microorganisms (GCM) 10K type strain sequencing project: providing services to taxonomists for standard genome sequencing and annotation.</title>
        <authorList>
            <consortium name="The Broad Institute Genomics Platform"/>
            <consortium name="The Broad Institute Genome Sequencing Center for Infectious Disease"/>
            <person name="Wu L."/>
            <person name="Ma J."/>
        </authorList>
    </citation>
    <scope>NUCLEOTIDE SEQUENCE [LARGE SCALE GENOMIC DNA]</scope>
    <source>
        <strain evidence="7 8">XZGYJ-43</strain>
    </source>
</reference>
<evidence type="ECO:0000256" key="2">
    <source>
        <dbReference type="ARBA" id="ARBA00022692"/>
    </source>
</evidence>
<evidence type="ECO:0000256" key="1">
    <source>
        <dbReference type="ARBA" id="ARBA00004141"/>
    </source>
</evidence>
<keyword evidence="8" id="KW-1185">Reference proteome</keyword>
<protein>
    <submittedName>
        <fullName evidence="7">Yip1 family protein</fullName>
    </submittedName>
</protein>
<gene>
    <name evidence="7" type="ORF">ACFQJ9_14565</name>
</gene>
<feature type="transmembrane region" description="Helical" evidence="5">
    <location>
        <begin position="220"/>
        <end position="238"/>
    </location>
</feature>
<keyword evidence="3 5" id="KW-1133">Transmembrane helix</keyword>
<keyword evidence="2 5" id="KW-0812">Transmembrane</keyword>
<accession>A0ABD5Z5Z4</accession>
<dbReference type="EMBL" id="JBHTAR010000011">
    <property type="protein sequence ID" value="MFC7200622.1"/>
    <property type="molecule type" value="Genomic_DNA"/>
</dbReference>
<evidence type="ECO:0000313" key="7">
    <source>
        <dbReference type="EMBL" id="MFC7200622.1"/>
    </source>
</evidence>
<proteinExistence type="predicted"/>
<comment type="subcellular location">
    <subcellularLocation>
        <location evidence="1">Membrane</location>
        <topology evidence="1">Multi-pass membrane protein</topology>
    </subcellularLocation>
</comment>
<evidence type="ECO:0000256" key="3">
    <source>
        <dbReference type="ARBA" id="ARBA00022989"/>
    </source>
</evidence>
<dbReference type="AlphaFoldDB" id="A0ABD5Z5Z4"/>
<name>A0ABD5Z5Z4_9EURY</name>
<evidence type="ECO:0000256" key="5">
    <source>
        <dbReference type="SAM" id="Phobius"/>
    </source>
</evidence>
<dbReference type="GO" id="GO:0016020">
    <property type="term" value="C:membrane"/>
    <property type="evidence" value="ECO:0007669"/>
    <property type="project" value="UniProtKB-SubCell"/>
</dbReference>
<evidence type="ECO:0000259" key="6">
    <source>
        <dbReference type="Pfam" id="PF04893"/>
    </source>
</evidence>
<dbReference type="InterPro" id="IPR006977">
    <property type="entry name" value="Yip1_dom"/>
</dbReference>
<feature type="domain" description="Yip1" evidence="6">
    <location>
        <begin position="28"/>
        <end position="238"/>
    </location>
</feature>
<feature type="transmembrane region" description="Helical" evidence="5">
    <location>
        <begin position="21"/>
        <end position="47"/>
    </location>
</feature>
<feature type="transmembrane region" description="Helical" evidence="5">
    <location>
        <begin position="185"/>
        <end position="208"/>
    </location>
</feature>
<dbReference type="Pfam" id="PF04893">
    <property type="entry name" value="Yip1"/>
    <property type="match status" value="1"/>
</dbReference>
<dbReference type="Proteomes" id="UP001596447">
    <property type="component" value="Unassembled WGS sequence"/>
</dbReference>
<comment type="caution">
    <text evidence="7">The sequence shown here is derived from an EMBL/GenBank/DDBJ whole genome shotgun (WGS) entry which is preliminary data.</text>
</comment>
<feature type="transmembrane region" description="Helical" evidence="5">
    <location>
        <begin position="142"/>
        <end position="165"/>
    </location>
</feature>
<evidence type="ECO:0000256" key="4">
    <source>
        <dbReference type="ARBA" id="ARBA00023136"/>
    </source>
</evidence>
<keyword evidence="4 5" id="KW-0472">Membrane</keyword>
<dbReference type="RefSeq" id="WP_279527399.1">
    <property type="nucleotide sequence ID" value="NZ_CP122312.1"/>
</dbReference>
<sequence>MPPLTPLVRPGRYYREFSPSIFEACTVVFLTALVVSSSLLTIGVIAAGGVHVNVAVESPAHPSDAICTATGSNADSIKQVNGPGCTVPSTTAAFVTGWRTVSAWAPLTFAGVYVVWFGVAAALHLLSRLFADTPSFGDTMAVAGWGIGPLALEALLSLLLVVLAFAKIPTNVPLTGTISTASSLLVAFGGTIRFLASVGTAVWQGYVWTFGLKRVHDLSITRATVAAGSVTVVLFVLAGL</sequence>
<feature type="transmembrane region" description="Helical" evidence="5">
    <location>
        <begin position="107"/>
        <end position="130"/>
    </location>
</feature>
<organism evidence="7 8">
    <name type="scientific">Halospeciosus flavus</name>
    <dbReference type="NCBI Taxonomy" id="3032283"/>
    <lineage>
        <taxon>Archaea</taxon>
        <taxon>Methanobacteriati</taxon>
        <taxon>Methanobacteriota</taxon>
        <taxon>Stenosarchaea group</taxon>
        <taxon>Halobacteria</taxon>
        <taxon>Halobacteriales</taxon>
        <taxon>Halobacteriaceae</taxon>
        <taxon>Halospeciosus</taxon>
    </lineage>
</organism>